<feature type="region of interest" description="Disordered" evidence="2">
    <location>
        <begin position="20"/>
        <end position="46"/>
    </location>
</feature>
<proteinExistence type="predicted"/>
<feature type="repeat" description="TPR" evidence="1">
    <location>
        <begin position="193"/>
        <end position="226"/>
    </location>
</feature>
<evidence type="ECO:0000313" key="3">
    <source>
        <dbReference type="EMBL" id="KAK9228753.1"/>
    </source>
</evidence>
<dbReference type="InterPro" id="IPR039340">
    <property type="entry name" value="Tfc4/TFIIIC-102/Sfc4"/>
</dbReference>
<protein>
    <submittedName>
        <fullName evidence="3">Uncharacterized protein</fullName>
    </submittedName>
</protein>
<dbReference type="Pfam" id="PF13176">
    <property type="entry name" value="TPR_7"/>
    <property type="match status" value="1"/>
</dbReference>
<evidence type="ECO:0000256" key="1">
    <source>
        <dbReference type="PROSITE-ProRule" id="PRU00339"/>
    </source>
</evidence>
<evidence type="ECO:0000313" key="4">
    <source>
        <dbReference type="Proteomes" id="UP001428341"/>
    </source>
</evidence>
<organism evidence="3 4">
    <name type="scientific">Citrus x changshan-huyou</name>
    <dbReference type="NCBI Taxonomy" id="2935761"/>
    <lineage>
        <taxon>Eukaryota</taxon>
        <taxon>Viridiplantae</taxon>
        <taxon>Streptophyta</taxon>
        <taxon>Embryophyta</taxon>
        <taxon>Tracheophyta</taxon>
        <taxon>Spermatophyta</taxon>
        <taxon>Magnoliopsida</taxon>
        <taxon>eudicotyledons</taxon>
        <taxon>Gunneridae</taxon>
        <taxon>Pentapetalae</taxon>
        <taxon>rosids</taxon>
        <taxon>malvids</taxon>
        <taxon>Sapindales</taxon>
        <taxon>Rutaceae</taxon>
        <taxon>Aurantioideae</taxon>
        <taxon>Citrus</taxon>
    </lineage>
</organism>
<dbReference type="PANTHER" id="PTHR23082:SF0">
    <property type="entry name" value="GENERAL TRANSCRIPTION FACTOR 3C POLYPEPTIDE 3"/>
    <property type="match status" value="1"/>
</dbReference>
<dbReference type="Proteomes" id="UP001428341">
    <property type="component" value="Unassembled WGS sequence"/>
</dbReference>
<sequence length="850" mass="96601">MEDEECLEYEALAERKRKAALQNHNDCTEGEAKKKKMAMESQDNDDERRRFEAIIFGFGSRKRSREASKKYPSLKKRGRPEGSKKKVCPEIRRMLGDASLHYALGRYEEAISVLHEVIRLEEELPNSYHILGLVHDALGNTAKAMGCYWLAACYKQKDSSLWKLIFPWLIEQGDTTWAMSCLSEAVKADPNDIKLKFHLASLYVELGNFQRAADVYRQMVQLCPENIEALKMGAKLYQKSGQIESSVDILEDYLKGHPTEADFGVIDLLASMLVQMNAYDRALKHIELVDLVYYSGKELPLALKIKAGICHIQLGNTDKAEILLTAIHWGNVSDHAESINEIADLFKNRELYSTALKYYHMLEANAGVHNDGCLHLKIAECTLALKEREKAIIYFYKALQTLEDNIDARLTLASLLLEDAKDEEAISLLTSPMSLENKYVNSDKTHAWWLNIRIKIKLCRIYKAKGMIEGFVDMLLPLLCKTLTSLHRYEDAIKIINLILKLGYGKFPVEKEELYFLGAQIPCNTTDPKLWFDGVRFMVKLHPHRLTTWNRYYKLVSRFEKIVSKHAKFLRNVRAKYRDCVPPIIISGHQFTMISHHQDAAREYLEAYKLLPENPLINLCVGTALINLALGVRLQNKHQCVAQGLAFLYNNLRLAENSQEALYNIARAYHHVGLVSLAASYYEKVLATYQRDCIIPGFPDHMEDWKPGHSDLRREAAYNLHLIYKKSGAVDLARQCECGNIMRVIMKLGYGSPLKVPKQDDETPDIDPGLSYEPGLTTTMVAFDVGGAEPINYQMGGGWQVDMVGGSVSRTFQGVDLSDVNVNLQDGEEVKLERPVLIMSPKASFLLFEN</sequence>
<dbReference type="PROSITE" id="PS50005">
    <property type="entry name" value="TPR"/>
    <property type="match status" value="1"/>
</dbReference>
<dbReference type="EMBL" id="JBCGBO010000001">
    <property type="protein sequence ID" value="KAK9228753.1"/>
    <property type="molecule type" value="Genomic_DNA"/>
</dbReference>
<dbReference type="Pfam" id="PF13428">
    <property type="entry name" value="TPR_14"/>
    <property type="match status" value="1"/>
</dbReference>
<gene>
    <name evidence="3" type="ORF">WN944_021709</name>
</gene>
<dbReference type="Gene3D" id="1.25.40.10">
    <property type="entry name" value="Tetratricopeptide repeat domain"/>
    <property type="match status" value="3"/>
</dbReference>
<keyword evidence="1" id="KW-0802">TPR repeat</keyword>
<dbReference type="PANTHER" id="PTHR23082">
    <property type="entry name" value="TRANSCRIPTION INITIATION FACTOR IIIC TFIIIC , POLYPEPTIDE 3-RELATED"/>
    <property type="match status" value="1"/>
</dbReference>
<dbReference type="AlphaFoldDB" id="A0AAP0MXC6"/>
<accession>A0AAP0MXC6</accession>
<dbReference type="GO" id="GO:0000127">
    <property type="term" value="C:transcription factor TFIIIC complex"/>
    <property type="evidence" value="ECO:0007669"/>
    <property type="project" value="TreeGrafter"/>
</dbReference>
<comment type="caution">
    <text evidence="3">The sequence shown here is derived from an EMBL/GenBank/DDBJ whole genome shotgun (WGS) entry which is preliminary data.</text>
</comment>
<dbReference type="SMART" id="SM00028">
    <property type="entry name" value="TPR"/>
    <property type="match status" value="6"/>
</dbReference>
<keyword evidence="4" id="KW-1185">Reference proteome</keyword>
<dbReference type="InterPro" id="IPR011990">
    <property type="entry name" value="TPR-like_helical_dom_sf"/>
</dbReference>
<name>A0AAP0MXC6_9ROSI</name>
<dbReference type="SUPFAM" id="SSF48452">
    <property type="entry name" value="TPR-like"/>
    <property type="match status" value="3"/>
</dbReference>
<reference evidence="3 4" key="1">
    <citation type="submission" date="2024-05" db="EMBL/GenBank/DDBJ databases">
        <title>Haplotype-resolved chromosome-level genome assembly of Huyou (Citrus changshanensis).</title>
        <authorList>
            <person name="Miao C."/>
            <person name="Chen W."/>
            <person name="Wu Y."/>
            <person name="Wang L."/>
            <person name="Zhao S."/>
            <person name="Grierson D."/>
            <person name="Xu C."/>
            <person name="Chen K."/>
        </authorList>
    </citation>
    <scope>NUCLEOTIDE SEQUENCE [LARGE SCALE GENOMIC DNA]</scope>
    <source>
        <strain evidence="3">01-14</strain>
        <tissue evidence="3">Leaf</tissue>
    </source>
</reference>
<dbReference type="GO" id="GO:0006383">
    <property type="term" value="P:transcription by RNA polymerase III"/>
    <property type="evidence" value="ECO:0007669"/>
    <property type="project" value="InterPro"/>
</dbReference>
<dbReference type="InterPro" id="IPR019734">
    <property type="entry name" value="TPR_rpt"/>
</dbReference>
<evidence type="ECO:0000256" key="2">
    <source>
        <dbReference type="SAM" id="MobiDB-lite"/>
    </source>
</evidence>